<comment type="caution">
    <text evidence="3">The sequence shown here is derived from an EMBL/GenBank/DDBJ whole genome shotgun (WGS) entry which is preliminary data.</text>
</comment>
<gene>
    <name evidence="3" type="ORF">BOW52_00330</name>
</gene>
<feature type="chain" id="PRO_5012775074" description="DUF4426 domain-containing protein" evidence="1">
    <location>
        <begin position="23"/>
        <end position="147"/>
    </location>
</feature>
<evidence type="ECO:0000256" key="1">
    <source>
        <dbReference type="SAM" id="SignalP"/>
    </source>
</evidence>
<name>A0A1T2LD97_9GAMM</name>
<dbReference type="InterPro" id="IPR025218">
    <property type="entry name" value="DUF4426"/>
</dbReference>
<keyword evidence="1" id="KW-0732">Signal</keyword>
<dbReference type="Proteomes" id="UP000190198">
    <property type="component" value="Unassembled WGS sequence"/>
</dbReference>
<organism evidence="3 4">
    <name type="scientific">Solemya elarraichensis gill symbiont</name>
    <dbReference type="NCBI Taxonomy" id="1918949"/>
    <lineage>
        <taxon>Bacteria</taxon>
        <taxon>Pseudomonadati</taxon>
        <taxon>Pseudomonadota</taxon>
        <taxon>Gammaproteobacteria</taxon>
        <taxon>sulfur-oxidizing symbionts</taxon>
    </lineage>
</organism>
<evidence type="ECO:0000313" key="4">
    <source>
        <dbReference type="Proteomes" id="UP000190198"/>
    </source>
</evidence>
<dbReference type="AlphaFoldDB" id="A0A1T2LD97"/>
<evidence type="ECO:0000259" key="2">
    <source>
        <dbReference type="Pfam" id="PF14467"/>
    </source>
</evidence>
<dbReference type="RefSeq" id="WP_167367190.1">
    <property type="nucleotide sequence ID" value="NZ_MPRK01000003.1"/>
</dbReference>
<protein>
    <recommendedName>
        <fullName evidence="2">DUF4426 domain-containing protein</fullName>
    </recommendedName>
</protein>
<evidence type="ECO:0000313" key="3">
    <source>
        <dbReference type="EMBL" id="OOZ43051.1"/>
    </source>
</evidence>
<sequence length="147" mass="16664">MKNAIIMLSAALLLLVAPLVSAENSTEIEGYVIHHNAITTDILTPEIARHYGIIRSRNRAMLNVSVMRKKQDALDEAVPAEVKAYTTNLYGQQRKLVLHKVEEGNAIYYIGDFLIRNGDRLNFHIDVKPEGERNYSPATFSQEFYTE</sequence>
<accession>A0A1T2LD97</accession>
<reference evidence="3 4" key="1">
    <citation type="submission" date="2016-11" db="EMBL/GenBank/DDBJ databases">
        <title>Mixed transmission modes and dynamic genome evolution in an obligate animal-bacterial symbiosis.</title>
        <authorList>
            <person name="Russell S.L."/>
            <person name="Corbett-Detig R.B."/>
            <person name="Cavanaugh C.M."/>
        </authorList>
    </citation>
    <scope>NUCLEOTIDE SEQUENCE [LARGE SCALE GENOMIC DNA]</scope>
    <source>
        <strain evidence="3">Sp-SM6</strain>
    </source>
</reference>
<dbReference type="Pfam" id="PF14467">
    <property type="entry name" value="DUF4426"/>
    <property type="match status" value="1"/>
</dbReference>
<feature type="domain" description="DUF4426" evidence="2">
    <location>
        <begin position="27"/>
        <end position="147"/>
    </location>
</feature>
<dbReference type="Gene3D" id="2.60.40.3340">
    <property type="entry name" value="Domain of unknown function DUF4426"/>
    <property type="match status" value="1"/>
</dbReference>
<dbReference type="EMBL" id="MPRK01000003">
    <property type="protein sequence ID" value="OOZ43051.1"/>
    <property type="molecule type" value="Genomic_DNA"/>
</dbReference>
<keyword evidence="4" id="KW-1185">Reference proteome</keyword>
<proteinExistence type="predicted"/>
<feature type="signal peptide" evidence="1">
    <location>
        <begin position="1"/>
        <end position="22"/>
    </location>
</feature>